<dbReference type="KEGG" id="plen:EIM92_06020"/>
<feature type="domain" description="ABC transporter" evidence="4">
    <location>
        <begin position="354"/>
        <end position="575"/>
    </location>
</feature>
<organism evidence="5 6">
    <name type="scientific">Paenibacillus lentus</name>
    <dbReference type="NCBI Taxonomy" id="1338368"/>
    <lineage>
        <taxon>Bacteria</taxon>
        <taxon>Bacillati</taxon>
        <taxon>Bacillota</taxon>
        <taxon>Bacilli</taxon>
        <taxon>Bacillales</taxon>
        <taxon>Paenibacillaceae</taxon>
        <taxon>Paenibacillus</taxon>
    </lineage>
</organism>
<evidence type="ECO:0000256" key="3">
    <source>
        <dbReference type="SAM" id="Coils"/>
    </source>
</evidence>
<dbReference type="RefSeq" id="WP_125081911.1">
    <property type="nucleotide sequence ID" value="NZ_CP034248.1"/>
</dbReference>
<keyword evidence="6" id="KW-1185">Reference proteome</keyword>
<dbReference type="PANTHER" id="PTHR42855">
    <property type="entry name" value="ABC TRANSPORTER ATP-BINDING SUBUNIT"/>
    <property type="match status" value="1"/>
</dbReference>
<accession>A0A3S8RS98</accession>
<dbReference type="InterPro" id="IPR003593">
    <property type="entry name" value="AAA+_ATPase"/>
</dbReference>
<evidence type="ECO:0000259" key="4">
    <source>
        <dbReference type="PROSITE" id="PS50893"/>
    </source>
</evidence>
<dbReference type="Gene3D" id="3.40.50.300">
    <property type="entry name" value="P-loop containing nucleotide triphosphate hydrolases"/>
    <property type="match status" value="2"/>
</dbReference>
<feature type="coiled-coil region" evidence="3">
    <location>
        <begin position="568"/>
        <end position="624"/>
    </location>
</feature>
<dbReference type="GO" id="GO:0016887">
    <property type="term" value="F:ATP hydrolysis activity"/>
    <property type="evidence" value="ECO:0007669"/>
    <property type="project" value="InterPro"/>
</dbReference>
<dbReference type="AlphaFoldDB" id="A0A3S8RS98"/>
<feature type="coiled-coil region" evidence="3">
    <location>
        <begin position="262"/>
        <end position="328"/>
    </location>
</feature>
<proteinExistence type="predicted"/>
<dbReference type="PROSITE" id="PS00211">
    <property type="entry name" value="ABC_TRANSPORTER_1"/>
    <property type="match status" value="1"/>
</dbReference>
<evidence type="ECO:0000313" key="5">
    <source>
        <dbReference type="EMBL" id="AZK45814.1"/>
    </source>
</evidence>
<keyword evidence="2" id="KW-0067">ATP-binding</keyword>
<evidence type="ECO:0000256" key="1">
    <source>
        <dbReference type="ARBA" id="ARBA00022741"/>
    </source>
</evidence>
<dbReference type="CDD" id="cd03221">
    <property type="entry name" value="ABCF_EF-3"/>
    <property type="match status" value="2"/>
</dbReference>
<dbReference type="PROSITE" id="PS50893">
    <property type="entry name" value="ABC_TRANSPORTER_2"/>
    <property type="match status" value="2"/>
</dbReference>
<dbReference type="InterPro" id="IPR027417">
    <property type="entry name" value="P-loop_NTPase"/>
</dbReference>
<dbReference type="Proteomes" id="UP000273145">
    <property type="component" value="Chromosome"/>
</dbReference>
<evidence type="ECO:0000313" key="6">
    <source>
        <dbReference type="Proteomes" id="UP000273145"/>
    </source>
</evidence>
<dbReference type="OrthoDB" id="9762369at2"/>
<feature type="domain" description="ABC transporter" evidence="4">
    <location>
        <begin position="5"/>
        <end position="259"/>
    </location>
</feature>
<name>A0A3S8RS98_9BACL</name>
<dbReference type="InterPro" id="IPR017871">
    <property type="entry name" value="ABC_transporter-like_CS"/>
</dbReference>
<keyword evidence="1" id="KW-0547">Nucleotide-binding</keyword>
<gene>
    <name evidence="5" type="primary">abc-f</name>
    <name evidence="5" type="ORF">EIM92_06020</name>
</gene>
<protein>
    <submittedName>
        <fullName evidence="5">ABC-F type ribosomal protection protein</fullName>
    </submittedName>
</protein>
<keyword evidence="3" id="KW-0175">Coiled coil</keyword>
<dbReference type="InterPro" id="IPR051309">
    <property type="entry name" value="ABCF_ATPase"/>
</dbReference>
<reference evidence="5 6" key="1">
    <citation type="submission" date="2018-11" db="EMBL/GenBank/DDBJ databases">
        <title>Genome sequencing of Paenibacillus lentus DSM25539(T).</title>
        <authorList>
            <person name="Kook J.-K."/>
            <person name="Park S.-N."/>
            <person name="Lim Y.K."/>
        </authorList>
    </citation>
    <scope>NUCLEOTIDE SEQUENCE [LARGE SCALE GENOMIC DNA]</scope>
    <source>
        <strain evidence="5 6">DSM 25539</strain>
    </source>
</reference>
<dbReference type="Pfam" id="PF00005">
    <property type="entry name" value="ABC_tran"/>
    <property type="match status" value="2"/>
</dbReference>
<dbReference type="PANTHER" id="PTHR42855:SF2">
    <property type="entry name" value="DRUG RESISTANCE ABC TRANSPORTER,ATP-BINDING PROTEIN"/>
    <property type="match status" value="1"/>
</dbReference>
<sequence length="624" mass="72355">MTMILSVKDLMKEWNGTVLFENISFEVSRGERLALYGRNGSGKTTLLEGLLGKFSFDNGRIHRILPQEEWGWMEQQVDRGSSLTLLEYVQSRSGDIYGVKRELELLQIEMGSGCASETSMERYGFIYEQYMQLGGYDWEVKVEKRLFQMNLAPELWQLKFGQLSGGQKTRAQLAALMVREPKFVLLDEPTNHLDTESLNWLEQWVSSYDGTILYVSHDRTFMDRTATSILELQPDGCRRYAGGYRDYREQKELERRTQMTLYKKQEQERQALEQSIRRYQEWFHQAHRAARADHLDVAITASYYKAKAKKNISRYHAKQKELERLERDRVEKPHEAKVLQMNLRDGAFAASTLLRMNDVRFGYEDAAGERRSVWLFNQFNLQIERGDRVGVLGPNGSGKSTLLKLITGQLATSSGIVTLHPQASIGYFAQELNNLEESQTILDSLLGLPNMTESHARTILGCFLFSREEVYKKIGDLSMGEKCRVAFLKLFFGESNLLILDEPTNYLDIDTREVVEEALCAYPGALMIVTHDRYLARKVCNRLLLLDRQKEPEWFPGTVDEYESKDRSHRLDAEEQRMENERERLELELAFLMGREEPNSLEERNELMAAISEIRRQIDKLSEL</sequence>
<dbReference type="FunFam" id="3.40.50.300:FF:000011">
    <property type="entry name" value="Putative ABC transporter ATP-binding component"/>
    <property type="match status" value="1"/>
</dbReference>
<dbReference type="SUPFAM" id="SSF52540">
    <property type="entry name" value="P-loop containing nucleoside triphosphate hydrolases"/>
    <property type="match status" value="2"/>
</dbReference>
<dbReference type="NCBIfam" id="NF000355">
    <property type="entry name" value="ribo_prot_ABC_F"/>
    <property type="match status" value="1"/>
</dbReference>
<dbReference type="InterPro" id="IPR003439">
    <property type="entry name" value="ABC_transporter-like_ATP-bd"/>
</dbReference>
<dbReference type="GO" id="GO:0005524">
    <property type="term" value="F:ATP binding"/>
    <property type="evidence" value="ECO:0007669"/>
    <property type="project" value="UniProtKB-KW"/>
</dbReference>
<dbReference type="EMBL" id="CP034248">
    <property type="protein sequence ID" value="AZK45814.1"/>
    <property type="molecule type" value="Genomic_DNA"/>
</dbReference>
<dbReference type="SMART" id="SM00382">
    <property type="entry name" value="AAA"/>
    <property type="match status" value="2"/>
</dbReference>
<evidence type="ECO:0000256" key="2">
    <source>
        <dbReference type="ARBA" id="ARBA00022840"/>
    </source>
</evidence>